<evidence type="ECO:0000313" key="2">
    <source>
        <dbReference type="Proteomes" id="UP000000812"/>
    </source>
</evidence>
<evidence type="ECO:0000313" key="1">
    <source>
        <dbReference type="EMBL" id="AAF82971.1"/>
    </source>
</evidence>
<accession>Q9PGY8</accession>
<organism evidence="1 2">
    <name type="scientific">Xylella fastidiosa (strain 9a5c)</name>
    <dbReference type="NCBI Taxonomy" id="160492"/>
    <lineage>
        <taxon>Bacteria</taxon>
        <taxon>Pseudomonadati</taxon>
        <taxon>Pseudomonadota</taxon>
        <taxon>Gammaproteobacteria</taxon>
        <taxon>Lysobacterales</taxon>
        <taxon>Lysobacteraceae</taxon>
        <taxon>Xylella</taxon>
    </lineage>
</organism>
<dbReference type="STRING" id="160492.XF_0158"/>
<name>Q9PGY8_XYLFA</name>
<dbReference type="HOGENOM" id="CLU_3086365_0_0_6"/>
<gene>
    <name evidence="1" type="ordered locus">XF_0158</name>
</gene>
<dbReference type="AlphaFoldDB" id="Q9PGY8"/>
<sequence length="52" mass="6270">MRVFGALRQCIEVVILLVHLRYPDDRVHYYIKQGWQELILIMRIWGQISLSV</sequence>
<dbReference type="PIR" id="E82841">
    <property type="entry name" value="E82841"/>
</dbReference>
<reference evidence="1 2" key="1">
    <citation type="journal article" date="2000" name="Nature">
        <title>The genome sequence of the plant pathogen Xylella fastidiosa.</title>
        <authorList>
            <person name="Simpson A.J."/>
            <person name="Reinach F.C."/>
            <person name="Arruda P."/>
            <person name="Abreu F.A."/>
            <person name="Acencio M."/>
            <person name="Alvarenga R."/>
            <person name="Alves L.M."/>
            <person name="Araya J.E."/>
            <person name="Baia G.S."/>
            <person name="Baptista C.S."/>
            <person name="Barros M.H."/>
            <person name="Bonaccorsi E.D."/>
            <person name="Bordin S."/>
            <person name="Bove J.M."/>
            <person name="Briones M.R."/>
            <person name="Bueno M.R."/>
            <person name="Camargo A.A."/>
            <person name="Camargo L.E."/>
            <person name="Carraro D.M."/>
            <person name="Carrer H."/>
            <person name="Colauto N.B."/>
            <person name="Colombo C."/>
            <person name="Costa F.F."/>
            <person name="Costa M.C."/>
            <person name="Costa-Neto C.M."/>
            <person name="Coutinho L.L."/>
            <person name="Cristofani M."/>
            <person name="Dias-Neto E."/>
            <person name="Docena C."/>
            <person name="El-Dorry H."/>
            <person name="Facincani A.P."/>
            <person name="Ferreira A.J."/>
            <person name="Ferreira V.C."/>
            <person name="Ferro J.A."/>
            <person name="Fraga J.S."/>
            <person name="Franca S.C."/>
            <person name="Franco M.C."/>
            <person name="Frohme M."/>
            <person name="Furlan L.R."/>
            <person name="Garnier M."/>
            <person name="Goldman G.H."/>
            <person name="Goldman M.H."/>
            <person name="Gomes S.L."/>
            <person name="Gruber A."/>
            <person name="Ho P.L."/>
            <person name="Hoheisel J.D."/>
            <person name="Junqueira M.L."/>
            <person name="Kemper E.L."/>
            <person name="Kitajima J.P."/>
            <person name="Krieger J.E."/>
            <person name="Kuramae E.E."/>
            <person name="Laigret F."/>
            <person name="Lambais M.R."/>
            <person name="Leite L.C."/>
            <person name="Lemos E.G."/>
            <person name="Lemos M.V."/>
            <person name="Lopes S.A."/>
            <person name="Lopes C.R."/>
            <person name="Machado J.A."/>
            <person name="Machado M.A."/>
            <person name="Madeira A.M."/>
            <person name="Madeira H.M."/>
            <person name="Marino C.L."/>
            <person name="Marques M.V."/>
            <person name="Martins E.A."/>
            <person name="Martins E.M."/>
            <person name="Matsukuma A.Y."/>
            <person name="Menck C.F."/>
            <person name="Miracca E.C."/>
            <person name="Miyaki C.Y."/>
            <person name="Monteriro-Vitorello C.B."/>
            <person name="Moon D.H."/>
            <person name="Nagai M.A."/>
            <person name="Nascimento A.L."/>
            <person name="Netto L.E."/>
            <person name="Nhani A.Jr."/>
            <person name="Nobrega F.G."/>
            <person name="Nunes L.R."/>
            <person name="Oliveira M.A."/>
            <person name="de Oliveira M.C."/>
            <person name="de Oliveira R.C."/>
            <person name="Palmieri D.A."/>
            <person name="Paris A."/>
            <person name="Peixoto B.R."/>
            <person name="Pereira G.A."/>
            <person name="Pereira H.A.Jr."/>
            <person name="Pesquero J.B."/>
            <person name="Quaggio R.B."/>
            <person name="Roberto P.G."/>
            <person name="Rodrigues V."/>
            <person name="de M Rosa A.J."/>
            <person name="de Rosa V.E.Jr."/>
            <person name="de Sa R.G."/>
            <person name="Santelli R.V."/>
            <person name="Sawasaki H.E."/>
            <person name="da Silva A.C."/>
            <person name="da Silva A.M."/>
            <person name="da Silva F.R."/>
            <person name="da Silva W.A.Jr."/>
            <person name="da Silveira J.F."/>
            <person name="Silvestri M.L."/>
            <person name="Siqueira W.J."/>
            <person name="de Souza A.A."/>
            <person name="de Souza A.P."/>
            <person name="Terenzi M.F."/>
            <person name="Truffi D."/>
            <person name="Tsai S.M."/>
            <person name="Tsuhako M.H."/>
            <person name="Vallada H."/>
            <person name="Van Sluys M.A."/>
            <person name="Verjovski-Almeida S."/>
            <person name="Vettore A.L."/>
            <person name="Zago M.A."/>
            <person name="Zatz M."/>
            <person name="Meidanis J."/>
            <person name="Setubal J.C."/>
        </authorList>
    </citation>
    <scope>NUCLEOTIDE SEQUENCE [LARGE SCALE GENOMIC DNA]</scope>
    <source>
        <strain evidence="1 2">9a5c</strain>
    </source>
</reference>
<proteinExistence type="predicted"/>
<dbReference type="EMBL" id="AE003849">
    <property type="protein sequence ID" value="AAF82971.1"/>
    <property type="molecule type" value="Genomic_DNA"/>
</dbReference>
<dbReference type="Proteomes" id="UP000000812">
    <property type="component" value="Chromosome"/>
</dbReference>
<dbReference type="KEGG" id="xfa:XF_0158"/>
<protein>
    <submittedName>
        <fullName evidence="1">Uncharacterized protein</fullName>
    </submittedName>
</protein>